<dbReference type="InterPro" id="IPR036236">
    <property type="entry name" value="Znf_C2H2_sf"/>
</dbReference>
<accession>A0A507BN10</accession>
<keyword evidence="3" id="KW-0677">Repeat</keyword>
<dbReference type="GO" id="GO:0006357">
    <property type="term" value="P:regulation of transcription by RNA polymerase II"/>
    <property type="evidence" value="ECO:0007669"/>
    <property type="project" value="TreeGrafter"/>
</dbReference>
<dbReference type="GO" id="GO:0008270">
    <property type="term" value="F:zinc ion binding"/>
    <property type="evidence" value="ECO:0007669"/>
    <property type="project" value="UniProtKB-KW"/>
</dbReference>
<keyword evidence="7" id="KW-0539">Nucleus</keyword>
<keyword evidence="2" id="KW-0479">Metal-binding</keyword>
<dbReference type="PANTHER" id="PTHR24404">
    <property type="entry name" value="ZINC FINGER PROTEIN"/>
    <property type="match status" value="1"/>
</dbReference>
<sequence length="285" mass="31031">MRPHALHAISLPLSLRTTQGFSLMTSRMMAGYLQQPEQYIGFVPTVNNAATNATLPAPSGLANPLGEVYPELVNDPPGHMQAFHDLHARSKCIACGAGFDNNHQLAQHGTAEGHHPYACICRRTFGRLDSLRRHVNSLSSNSGYECDYCSKHDGNNAFARLDNLKQHLKAYHRFEDKFLDTIRQRGARQISVQAETPSQASAAWPMVSPNPPVVFGQSFMPGMSFNAGQDVMYVAGTGQDFNPVQGVGPFLDFGNGQVDAVLPAELDPQLGSATGCTFDLLNFNN</sequence>
<organism evidence="9 10">
    <name type="scientific">Thyridium curvatum</name>
    <dbReference type="NCBI Taxonomy" id="1093900"/>
    <lineage>
        <taxon>Eukaryota</taxon>
        <taxon>Fungi</taxon>
        <taxon>Dikarya</taxon>
        <taxon>Ascomycota</taxon>
        <taxon>Pezizomycotina</taxon>
        <taxon>Sordariomycetes</taxon>
        <taxon>Sordariomycetidae</taxon>
        <taxon>Thyridiales</taxon>
        <taxon>Thyridiaceae</taxon>
        <taxon>Thyridium</taxon>
    </lineage>
</organism>
<keyword evidence="5" id="KW-0862">Zinc</keyword>
<feature type="domain" description="C2H2-type" evidence="8">
    <location>
        <begin position="92"/>
        <end position="114"/>
    </location>
</feature>
<name>A0A507BN10_9PEZI</name>
<evidence type="ECO:0000256" key="3">
    <source>
        <dbReference type="ARBA" id="ARBA00022737"/>
    </source>
</evidence>
<reference evidence="9 10" key="1">
    <citation type="submission" date="2019-06" db="EMBL/GenBank/DDBJ databases">
        <title>Draft genome sequence of the filamentous fungus Phialemoniopsis curvata isolated from diesel fuel.</title>
        <authorList>
            <person name="Varaljay V.A."/>
            <person name="Lyon W.J."/>
            <person name="Crouch A.L."/>
            <person name="Drake C.E."/>
            <person name="Hollomon J.M."/>
            <person name="Nadeau L.J."/>
            <person name="Nunn H.S."/>
            <person name="Stevenson B.S."/>
            <person name="Bojanowski C.L."/>
            <person name="Crookes-Goodson W.J."/>
        </authorList>
    </citation>
    <scope>NUCLEOTIDE SEQUENCE [LARGE SCALE GENOMIC DNA]</scope>
    <source>
        <strain evidence="9 10">D216</strain>
    </source>
</reference>
<keyword evidence="10" id="KW-1185">Reference proteome</keyword>
<keyword evidence="6" id="KW-0238">DNA-binding</keyword>
<dbReference type="GeneID" id="41969915"/>
<evidence type="ECO:0000256" key="2">
    <source>
        <dbReference type="ARBA" id="ARBA00022723"/>
    </source>
</evidence>
<dbReference type="EMBL" id="SKBQ01000010">
    <property type="protein sequence ID" value="TPX18611.1"/>
    <property type="molecule type" value="Genomic_DNA"/>
</dbReference>
<dbReference type="AlphaFoldDB" id="A0A507BN10"/>
<dbReference type="PROSITE" id="PS00028">
    <property type="entry name" value="ZINC_FINGER_C2H2_1"/>
    <property type="match status" value="1"/>
</dbReference>
<dbReference type="Proteomes" id="UP000319257">
    <property type="component" value="Unassembled WGS sequence"/>
</dbReference>
<proteinExistence type="predicted"/>
<dbReference type="GO" id="GO:0000978">
    <property type="term" value="F:RNA polymerase II cis-regulatory region sequence-specific DNA binding"/>
    <property type="evidence" value="ECO:0007669"/>
    <property type="project" value="TreeGrafter"/>
</dbReference>
<dbReference type="GO" id="GO:0005634">
    <property type="term" value="C:nucleus"/>
    <property type="evidence" value="ECO:0007669"/>
    <property type="project" value="UniProtKB-SubCell"/>
</dbReference>
<evidence type="ECO:0000256" key="5">
    <source>
        <dbReference type="ARBA" id="ARBA00022833"/>
    </source>
</evidence>
<dbReference type="RefSeq" id="XP_031000322.1">
    <property type="nucleotide sequence ID" value="XM_031136660.1"/>
</dbReference>
<evidence type="ECO:0000256" key="1">
    <source>
        <dbReference type="ARBA" id="ARBA00004123"/>
    </source>
</evidence>
<dbReference type="OrthoDB" id="2687452at2759"/>
<dbReference type="InParanoid" id="A0A507BN10"/>
<comment type="subcellular location">
    <subcellularLocation>
        <location evidence="1">Nucleus</location>
    </subcellularLocation>
</comment>
<gene>
    <name evidence="9" type="ORF">E0L32_002468</name>
</gene>
<comment type="caution">
    <text evidence="9">The sequence shown here is derived from an EMBL/GenBank/DDBJ whole genome shotgun (WGS) entry which is preliminary data.</text>
</comment>
<evidence type="ECO:0000256" key="6">
    <source>
        <dbReference type="ARBA" id="ARBA00023125"/>
    </source>
</evidence>
<evidence type="ECO:0000256" key="7">
    <source>
        <dbReference type="ARBA" id="ARBA00023242"/>
    </source>
</evidence>
<dbReference type="SUPFAM" id="SSF57667">
    <property type="entry name" value="beta-beta-alpha zinc fingers"/>
    <property type="match status" value="1"/>
</dbReference>
<evidence type="ECO:0000313" key="10">
    <source>
        <dbReference type="Proteomes" id="UP000319257"/>
    </source>
</evidence>
<dbReference type="GO" id="GO:0003700">
    <property type="term" value="F:DNA-binding transcription factor activity"/>
    <property type="evidence" value="ECO:0007669"/>
    <property type="project" value="TreeGrafter"/>
</dbReference>
<dbReference type="InterPro" id="IPR013087">
    <property type="entry name" value="Znf_C2H2_type"/>
</dbReference>
<dbReference type="PANTHER" id="PTHR24404:SF114">
    <property type="entry name" value="KLUMPFUSS, ISOFORM B-RELATED"/>
    <property type="match status" value="1"/>
</dbReference>
<dbReference type="InterPro" id="IPR050589">
    <property type="entry name" value="Ikaros_C2H2-ZF"/>
</dbReference>
<evidence type="ECO:0000259" key="8">
    <source>
        <dbReference type="PROSITE" id="PS00028"/>
    </source>
</evidence>
<dbReference type="Gene3D" id="3.30.160.60">
    <property type="entry name" value="Classic Zinc Finger"/>
    <property type="match status" value="2"/>
</dbReference>
<evidence type="ECO:0000256" key="4">
    <source>
        <dbReference type="ARBA" id="ARBA00022771"/>
    </source>
</evidence>
<protein>
    <recommendedName>
        <fullName evidence="8">C2H2-type domain-containing protein</fullName>
    </recommendedName>
</protein>
<evidence type="ECO:0000313" key="9">
    <source>
        <dbReference type="EMBL" id="TPX18611.1"/>
    </source>
</evidence>
<keyword evidence="4" id="KW-0863">Zinc-finger</keyword>
<dbReference type="STRING" id="1093900.A0A507BN10"/>